<name>A0A7K1SD86_9BACT</name>
<dbReference type="EMBL" id="WPIN01000005">
    <property type="protein sequence ID" value="MVM31638.1"/>
    <property type="molecule type" value="Genomic_DNA"/>
</dbReference>
<keyword evidence="3" id="KW-1185">Reference proteome</keyword>
<dbReference type="Gene3D" id="2.60.40.10">
    <property type="entry name" value="Immunoglobulins"/>
    <property type="match status" value="1"/>
</dbReference>
<dbReference type="AlphaFoldDB" id="A0A7K1SD86"/>
<dbReference type="InterPro" id="IPR013783">
    <property type="entry name" value="Ig-like_fold"/>
</dbReference>
<feature type="signal peptide" evidence="1">
    <location>
        <begin position="1"/>
        <end position="29"/>
    </location>
</feature>
<evidence type="ECO:0008006" key="4">
    <source>
        <dbReference type="Google" id="ProtNLM"/>
    </source>
</evidence>
<reference evidence="2 3" key="1">
    <citation type="submission" date="2019-12" db="EMBL/GenBank/DDBJ databases">
        <title>Spirosoma sp. HMF4905 genome sequencing and assembly.</title>
        <authorList>
            <person name="Kang H."/>
            <person name="Cha I."/>
            <person name="Kim H."/>
            <person name="Joh K."/>
        </authorList>
    </citation>
    <scope>NUCLEOTIDE SEQUENCE [LARGE SCALE GENOMIC DNA]</scope>
    <source>
        <strain evidence="2 3">HMF4905</strain>
    </source>
</reference>
<keyword evidence="1" id="KW-0732">Signal</keyword>
<protein>
    <recommendedName>
        <fullName evidence="4">Ig-like domain-containing protein</fullName>
    </recommendedName>
</protein>
<evidence type="ECO:0000313" key="2">
    <source>
        <dbReference type="EMBL" id="MVM31638.1"/>
    </source>
</evidence>
<sequence length="437" mass="43714">MKNRIIYMAGPIGWVWALALLLCHTLAFADVPTPPTTLPITCDYATAPANVVLTSTPVAASVTASYLLVDMTSGRIVSVNPATASFSNTPAGVYYAVAAYTSTTLVNATVGKLVSEVSDATGCVMWSQSVGIRVCSTTCDATTAPTSFTFTASTPPASATTTYVLINLATNTIAAISSTPTFSGVAAGDYEAMAVYTPGSFTAGVGASLYAYLNNITVNACGTGAVVSNGLFFKVCASVPPTIAITSPANTTTTSTNPPISGTATPLASVTVNAPGGQQCITTASAAGSWTCTSLTFTVGSQTVTAVASNTAGVSTTATTTFTVVSSCANPSVGGLVAFLGTLPLCNTTNAGNVTLSGNTGAVVKWQTSTDGGTTFTDITSTATGLSFTNAANNQQYRAVVNNGVGCANANSTPVTITTSAANCTVNCLVTPGVITK</sequence>
<proteinExistence type="predicted"/>
<organism evidence="2 3">
    <name type="scientific">Spirosoma arboris</name>
    <dbReference type="NCBI Taxonomy" id="2682092"/>
    <lineage>
        <taxon>Bacteria</taxon>
        <taxon>Pseudomonadati</taxon>
        <taxon>Bacteroidota</taxon>
        <taxon>Cytophagia</taxon>
        <taxon>Cytophagales</taxon>
        <taxon>Cytophagaceae</taxon>
        <taxon>Spirosoma</taxon>
    </lineage>
</organism>
<dbReference type="RefSeq" id="WP_157586254.1">
    <property type="nucleotide sequence ID" value="NZ_WPIN01000005.1"/>
</dbReference>
<dbReference type="Proteomes" id="UP000436006">
    <property type="component" value="Unassembled WGS sequence"/>
</dbReference>
<comment type="caution">
    <text evidence="2">The sequence shown here is derived from an EMBL/GenBank/DDBJ whole genome shotgun (WGS) entry which is preliminary data.</text>
</comment>
<accession>A0A7K1SD86</accession>
<feature type="chain" id="PRO_5029685968" description="Ig-like domain-containing protein" evidence="1">
    <location>
        <begin position="30"/>
        <end position="437"/>
    </location>
</feature>
<evidence type="ECO:0000256" key="1">
    <source>
        <dbReference type="SAM" id="SignalP"/>
    </source>
</evidence>
<gene>
    <name evidence="2" type="ORF">GO755_16445</name>
</gene>
<evidence type="ECO:0000313" key="3">
    <source>
        <dbReference type="Proteomes" id="UP000436006"/>
    </source>
</evidence>